<keyword evidence="7 10" id="KW-0283">Flagellar rotation</keyword>
<evidence type="ECO:0000256" key="4">
    <source>
        <dbReference type="ARBA" id="ARBA00022475"/>
    </source>
</evidence>
<keyword evidence="6 10" id="KW-0812">Transmembrane</keyword>
<keyword evidence="11" id="KW-0969">Cilium</keyword>
<evidence type="ECO:0000256" key="9">
    <source>
        <dbReference type="ARBA" id="ARBA00023136"/>
    </source>
</evidence>
<keyword evidence="11" id="KW-0966">Cell projection</keyword>
<dbReference type="PANTHER" id="PTHR35091">
    <property type="entry name" value="FLAGELLAR PROTEIN FLIL"/>
    <property type="match status" value="1"/>
</dbReference>
<dbReference type="Pfam" id="PF03748">
    <property type="entry name" value="FliL"/>
    <property type="match status" value="1"/>
</dbReference>
<evidence type="ECO:0000256" key="2">
    <source>
        <dbReference type="ARBA" id="ARBA00004162"/>
    </source>
</evidence>
<dbReference type="NCBIfam" id="NF005826">
    <property type="entry name" value="PRK07718.1"/>
    <property type="match status" value="1"/>
</dbReference>
<proteinExistence type="inferred from homology"/>
<comment type="function">
    <text evidence="1 10">Controls the rotational direction of flagella during chemotaxis.</text>
</comment>
<evidence type="ECO:0000256" key="10">
    <source>
        <dbReference type="RuleBase" id="RU364125"/>
    </source>
</evidence>
<accession>A0ABT9WRF7</accession>
<dbReference type="InterPro" id="IPR005503">
    <property type="entry name" value="FliL"/>
</dbReference>
<sequence length="142" mass="16074">MKNNVFTIIMVLVVAILLVGGIALAVVYTMNNNNIPKKNPSIDEVLEASVDIEEITTNLASNDFIRISFKIQTDNKKAKKELEKRDFQVKNAIIEELSEMKSEELDGRSGKHKLEDTIKTRINELMENGEIVKVYITSHIVQ</sequence>
<evidence type="ECO:0000313" key="11">
    <source>
        <dbReference type="EMBL" id="MDQ0175814.1"/>
    </source>
</evidence>
<dbReference type="RefSeq" id="WP_307228444.1">
    <property type="nucleotide sequence ID" value="NZ_JAUSTT010000008.1"/>
</dbReference>
<feature type="transmembrane region" description="Helical" evidence="10">
    <location>
        <begin position="6"/>
        <end position="28"/>
    </location>
</feature>
<gene>
    <name evidence="11" type="ORF">J2S08_001650</name>
</gene>
<evidence type="ECO:0000256" key="6">
    <source>
        <dbReference type="ARBA" id="ARBA00022692"/>
    </source>
</evidence>
<comment type="subcellular location">
    <subcellularLocation>
        <location evidence="2">Cell membrane</location>
        <topology evidence="2">Single-pass membrane protein</topology>
    </subcellularLocation>
</comment>
<evidence type="ECO:0000256" key="1">
    <source>
        <dbReference type="ARBA" id="ARBA00002254"/>
    </source>
</evidence>
<evidence type="ECO:0000313" key="12">
    <source>
        <dbReference type="Proteomes" id="UP001223586"/>
    </source>
</evidence>
<keyword evidence="11" id="KW-0282">Flagellum</keyword>
<organism evidence="11 12">
    <name type="scientific">Bacillus chungangensis</name>
    <dbReference type="NCBI Taxonomy" id="587633"/>
    <lineage>
        <taxon>Bacteria</taxon>
        <taxon>Bacillati</taxon>
        <taxon>Bacillota</taxon>
        <taxon>Bacilli</taxon>
        <taxon>Bacillales</taxon>
        <taxon>Bacillaceae</taxon>
        <taxon>Bacillus</taxon>
    </lineage>
</organism>
<keyword evidence="9 10" id="KW-0472">Membrane</keyword>
<evidence type="ECO:0000256" key="3">
    <source>
        <dbReference type="ARBA" id="ARBA00008281"/>
    </source>
</evidence>
<evidence type="ECO:0000256" key="8">
    <source>
        <dbReference type="ARBA" id="ARBA00022989"/>
    </source>
</evidence>
<reference evidence="11 12" key="1">
    <citation type="submission" date="2023-07" db="EMBL/GenBank/DDBJ databases">
        <title>Genomic Encyclopedia of Type Strains, Phase IV (KMG-IV): sequencing the most valuable type-strain genomes for metagenomic binning, comparative biology and taxonomic classification.</title>
        <authorList>
            <person name="Goeker M."/>
        </authorList>
    </citation>
    <scope>NUCLEOTIDE SEQUENCE [LARGE SCALE GENOMIC DNA]</scope>
    <source>
        <strain evidence="11 12">DSM 23837</strain>
    </source>
</reference>
<evidence type="ECO:0000256" key="7">
    <source>
        <dbReference type="ARBA" id="ARBA00022779"/>
    </source>
</evidence>
<dbReference type="EMBL" id="JAUSTT010000008">
    <property type="protein sequence ID" value="MDQ0175814.1"/>
    <property type="molecule type" value="Genomic_DNA"/>
</dbReference>
<protein>
    <recommendedName>
        <fullName evidence="10">Flagellar protein FliL</fullName>
    </recommendedName>
</protein>
<keyword evidence="4 10" id="KW-1003">Cell membrane</keyword>
<keyword evidence="12" id="KW-1185">Reference proteome</keyword>
<dbReference type="PANTHER" id="PTHR35091:SF2">
    <property type="entry name" value="FLAGELLAR PROTEIN FLIL"/>
    <property type="match status" value="1"/>
</dbReference>
<comment type="caution">
    <text evidence="11">The sequence shown here is derived from an EMBL/GenBank/DDBJ whole genome shotgun (WGS) entry which is preliminary data.</text>
</comment>
<keyword evidence="8 10" id="KW-1133">Transmembrane helix</keyword>
<name>A0ABT9WRF7_9BACI</name>
<comment type="similarity">
    <text evidence="3 10">Belongs to the FliL family.</text>
</comment>
<dbReference type="Proteomes" id="UP001223586">
    <property type="component" value="Unassembled WGS sequence"/>
</dbReference>
<keyword evidence="5 10" id="KW-0145">Chemotaxis</keyword>
<evidence type="ECO:0000256" key="5">
    <source>
        <dbReference type="ARBA" id="ARBA00022500"/>
    </source>
</evidence>